<proteinExistence type="predicted"/>
<evidence type="ECO:0000313" key="1">
    <source>
        <dbReference type="EMBL" id="ACY14994.1"/>
    </source>
</evidence>
<name>D0LKE6_HALO1</name>
<dbReference type="KEGG" id="hoh:Hoch_2458"/>
<reference evidence="1 2" key="1">
    <citation type="journal article" date="2010" name="Stand. Genomic Sci.">
        <title>Complete genome sequence of Haliangium ochraceum type strain (SMP-2).</title>
        <authorList>
            <consortium name="US DOE Joint Genome Institute (JGI-PGF)"/>
            <person name="Ivanova N."/>
            <person name="Daum C."/>
            <person name="Lang E."/>
            <person name="Abt B."/>
            <person name="Kopitz M."/>
            <person name="Saunders E."/>
            <person name="Lapidus A."/>
            <person name="Lucas S."/>
            <person name="Glavina Del Rio T."/>
            <person name="Nolan M."/>
            <person name="Tice H."/>
            <person name="Copeland A."/>
            <person name="Cheng J.F."/>
            <person name="Chen F."/>
            <person name="Bruce D."/>
            <person name="Goodwin L."/>
            <person name="Pitluck S."/>
            <person name="Mavromatis K."/>
            <person name="Pati A."/>
            <person name="Mikhailova N."/>
            <person name="Chen A."/>
            <person name="Palaniappan K."/>
            <person name="Land M."/>
            <person name="Hauser L."/>
            <person name="Chang Y.J."/>
            <person name="Jeffries C.D."/>
            <person name="Detter J.C."/>
            <person name="Brettin T."/>
            <person name="Rohde M."/>
            <person name="Goker M."/>
            <person name="Bristow J."/>
            <person name="Markowitz V."/>
            <person name="Eisen J.A."/>
            <person name="Hugenholtz P."/>
            <person name="Kyrpides N.C."/>
            <person name="Klenk H.P."/>
        </authorList>
    </citation>
    <scope>NUCLEOTIDE SEQUENCE [LARGE SCALE GENOMIC DNA]</scope>
    <source>
        <strain evidence="2">DSM 14365 / CIP 107738 / JCM 11303 / AJ 13395 / SMP-2</strain>
    </source>
</reference>
<dbReference type="AlphaFoldDB" id="D0LKE6"/>
<keyword evidence="2" id="KW-1185">Reference proteome</keyword>
<dbReference type="HOGENOM" id="CLU_663536_0_0_7"/>
<dbReference type="STRING" id="502025.Hoch_2458"/>
<protein>
    <submittedName>
        <fullName evidence="1">Uncharacterized protein</fullName>
    </submittedName>
</protein>
<organism evidence="1 2">
    <name type="scientific">Haliangium ochraceum (strain DSM 14365 / JCM 11303 / SMP-2)</name>
    <dbReference type="NCBI Taxonomy" id="502025"/>
    <lineage>
        <taxon>Bacteria</taxon>
        <taxon>Pseudomonadati</taxon>
        <taxon>Myxococcota</taxon>
        <taxon>Polyangia</taxon>
        <taxon>Haliangiales</taxon>
        <taxon>Kofleriaceae</taxon>
        <taxon>Haliangium</taxon>
    </lineage>
</organism>
<evidence type="ECO:0000313" key="2">
    <source>
        <dbReference type="Proteomes" id="UP000001880"/>
    </source>
</evidence>
<dbReference type="Proteomes" id="UP000001880">
    <property type="component" value="Chromosome"/>
</dbReference>
<gene>
    <name evidence="1" type="ordered locus">Hoch_2458</name>
</gene>
<sequence>MHAPSLKSPSFAVRYRGAWMQKHPSPSHRRSDFHWHPSDLPARIRAELADNLARYGSERASVWLIGDDYLAWARSFSATAPGDQRRYTGLAATVATTDEGPWQDALLDILAHMPLPPAGPYSTSITHGYVDRETHLPVADEHLPLPPAAVDPERLRALFTPAELARGLYLGGAMSCRDPHDEHLPLVFGHLLTWMPRAERAHPRQLVLVDRPLASGTSAPNNRGMINLLHYLTLAWFCPPAIRERDPQFTVRAWQLVLELAFHLERPLPDLLGDLGAVAAAWDTTEDLRSYLLSHRILRHEQIAACDRRAPKPLFASSVPDAGWLWNRITHYWGRQLLPASDAELARMAALLAQRIAVDHLFHLDAPERHTLPMRYLHRLLYESVLPAERRELLLRALAQYVPSLLTHPEVPLD</sequence>
<dbReference type="RefSeq" id="WP_012827602.1">
    <property type="nucleotide sequence ID" value="NC_013440.1"/>
</dbReference>
<dbReference type="EMBL" id="CP001804">
    <property type="protein sequence ID" value="ACY14994.1"/>
    <property type="molecule type" value="Genomic_DNA"/>
</dbReference>
<accession>D0LKE6</accession>